<dbReference type="OrthoDB" id="2157530at2759"/>
<organism evidence="2 3">
    <name type="scientific">Dactylonectria macrodidyma</name>
    <dbReference type="NCBI Taxonomy" id="307937"/>
    <lineage>
        <taxon>Eukaryota</taxon>
        <taxon>Fungi</taxon>
        <taxon>Dikarya</taxon>
        <taxon>Ascomycota</taxon>
        <taxon>Pezizomycotina</taxon>
        <taxon>Sordariomycetes</taxon>
        <taxon>Hypocreomycetidae</taxon>
        <taxon>Hypocreales</taxon>
        <taxon>Nectriaceae</taxon>
        <taxon>Dactylonectria</taxon>
    </lineage>
</organism>
<accession>A0A9P9JP39</accession>
<dbReference type="Proteomes" id="UP000738349">
    <property type="component" value="Unassembled WGS sequence"/>
</dbReference>
<keyword evidence="3" id="KW-1185">Reference proteome</keyword>
<reference evidence="2" key="1">
    <citation type="journal article" date="2021" name="Nat. Commun.">
        <title>Genetic determinants of endophytism in the Arabidopsis root mycobiome.</title>
        <authorList>
            <person name="Mesny F."/>
            <person name="Miyauchi S."/>
            <person name="Thiergart T."/>
            <person name="Pickel B."/>
            <person name="Atanasova L."/>
            <person name="Karlsson M."/>
            <person name="Huettel B."/>
            <person name="Barry K.W."/>
            <person name="Haridas S."/>
            <person name="Chen C."/>
            <person name="Bauer D."/>
            <person name="Andreopoulos W."/>
            <person name="Pangilinan J."/>
            <person name="LaButti K."/>
            <person name="Riley R."/>
            <person name="Lipzen A."/>
            <person name="Clum A."/>
            <person name="Drula E."/>
            <person name="Henrissat B."/>
            <person name="Kohler A."/>
            <person name="Grigoriev I.V."/>
            <person name="Martin F.M."/>
            <person name="Hacquard S."/>
        </authorList>
    </citation>
    <scope>NUCLEOTIDE SEQUENCE</scope>
    <source>
        <strain evidence="2">MPI-CAGE-AT-0147</strain>
    </source>
</reference>
<dbReference type="Pfam" id="PF26639">
    <property type="entry name" value="Het-6_barrel"/>
    <property type="match status" value="1"/>
</dbReference>
<sequence>MAEKYRYSYLETGHIRVLHLLSVTPQITFKFEDISLDSNPTYQTLSYTWGEPVFTKRVFIEDAFLDVTPSLHDCLLHLEAYIGIRIWIDALCINQTDDEEKGRQVQAMARVYRQAEKVLIWLGSDADNSDAAMKGAETYGKAAFDAGILRLGKEQLNSWPDVGDNAELQRTKDALLALMSKATESEGDDNRVEERFPRLAFAELTQRSYFTRVWVKQEITLARDTIILCGKYATRVEHLHALVLFYGMLQSWEVLEWREGRSTRIPGPFSEEELMAADSPWDLLKTASGSDAIGYVLSGRRKFRENGPSPLYQLLQQSYTRRTDRILHCKDPRDKIWGLSGIAKDMDELGLEVSYTRSTEDVYEATTRALLLQGNIDMLTWARAGVTRSPSWVPNLALPIRTGWSEDVGRTLFKATGSKCQTKSEESAVITPGSICLQGVIVDTVKDTGSIWEADPDKSFDQEAFLIMIRELIKFLEKSRYPEDKKTDAICRIPIGDKELPEASPYFVRATERSAEQFSALISKTMDPDMMGATYSYQACMGYTYMARPVFSEQGFVGVGPDNVEVGDVIVLIFGGSIPFVLRPRTDDQGGYLFVGEAYIYGIMDGEFFEDERPVDTFKLW</sequence>
<evidence type="ECO:0000313" key="2">
    <source>
        <dbReference type="EMBL" id="KAH7176774.1"/>
    </source>
</evidence>
<gene>
    <name evidence="2" type="ORF">EDB81DRAFT_773551</name>
</gene>
<evidence type="ECO:0000259" key="1">
    <source>
        <dbReference type="Pfam" id="PF06985"/>
    </source>
</evidence>
<comment type="caution">
    <text evidence="2">The sequence shown here is derived from an EMBL/GenBank/DDBJ whole genome shotgun (WGS) entry which is preliminary data.</text>
</comment>
<dbReference type="Pfam" id="PF06985">
    <property type="entry name" value="HET"/>
    <property type="match status" value="1"/>
</dbReference>
<evidence type="ECO:0000313" key="3">
    <source>
        <dbReference type="Proteomes" id="UP000738349"/>
    </source>
</evidence>
<proteinExistence type="predicted"/>
<dbReference type="EMBL" id="JAGMUV010000001">
    <property type="protein sequence ID" value="KAH7176774.1"/>
    <property type="molecule type" value="Genomic_DNA"/>
</dbReference>
<dbReference type="PANTHER" id="PTHR24148:SF64">
    <property type="entry name" value="HETEROKARYON INCOMPATIBILITY DOMAIN-CONTAINING PROTEIN"/>
    <property type="match status" value="1"/>
</dbReference>
<dbReference type="AlphaFoldDB" id="A0A9P9JP39"/>
<dbReference type="PANTHER" id="PTHR24148">
    <property type="entry name" value="ANKYRIN REPEAT DOMAIN-CONTAINING PROTEIN 39 HOMOLOG-RELATED"/>
    <property type="match status" value="1"/>
</dbReference>
<feature type="domain" description="Heterokaryon incompatibility" evidence="1">
    <location>
        <begin position="42"/>
        <end position="218"/>
    </location>
</feature>
<protein>
    <submittedName>
        <fullName evidence="2">Heterokaryon incompatibility protein-domain-containing protein</fullName>
    </submittedName>
</protein>
<dbReference type="InterPro" id="IPR052895">
    <property type="entry name" value="HetReg/Transcr_Mod"/>
</dbReference>
<name>A0A9P9JP39_9HYPO</name>
<dbReference type="InterPro" id="IPR010730">
    <property type="entry name" value="HET"/>
</dbReference>